<gene>
    <name evidence="1" type="ORF">CCAX7_27090</name>
</gene>
<dbReference type="AlphaFoldDB" id="A0A402CTP5"/>
<evidence type="ECO:0000313" key="2">
    <source>
        <dbReference type="Proteomes" id="UP000287394"/>
    </source>
</evidence>
<dbReference type="EMBL" id="AP025739">
    <property type="protein sequence ID" value="BDI30658.1"/>
    <property type="molecule type" value="Genomic_DNA"/>
</dbReference>
<accession>A0A402CTP5</accession>
<proteinExistence type="predicted"/>
<dbReference type="KEGG" id="ccot:CCAX7_27090"/>
<dbReference type="CDD" id="cd06325">
    <property type="entry name" value="PBP1_ABC_unchar_transporter"/>
    <property type="match status" value="1"/>
</dbReference>
<dbReference type="RefSeq" id="WP_165864082.1">
    <property type="nucleotide sequence ID" value="NZ_AP025739.1"/>
</dbReference>
<keyword evidence="2" id="KW-1185">Reference proteome</keyword>
<reference evidence="1 2" key="1">
    <citation type="journal article" date="2019" name="Int. J. Syst. Evol. Microbiol.">
        <title>Capsulimonas corticalis gen. nov., sp. nov., an aerobic capsulated bacterium, of a novel bacterial order, Capsulimonadales ord. nov., of the class Armatimonadia of the phylum Armatimonadetes.</title>
        <authorList>
            <person name="Li J."/>
            <person name="Kudo C."/>
            <person name="Tonouchi A."/>
        </authorList>
    </citation>
    <scope>NUCLEOTIDE SEQUENCE [LARGE SCALE GENOMIC DNA]</scope>
    <source>
        <strain evidence="1 2">AX-7</strain>
    </source>
</reference>
<dbReference type="InterPro" id="IPR028082">
    <property type="entry name" value="Peripla_BP_I"/>
</dbReference>
<dbReference type="Proteomes" id="UP000287394">
    <property type="component" value="Chromosome"/>
</dbReference>
<dbReference type="Gene3D" id="3.40.50.2300">
    <property type="match status" value="2"/>
</dbReference>
<evidence type="ECO:0000313" key="1">
    <source>
        <dbReference type="EMBL" id="BDI30658.1"/>
    </source>
</evidence>
<dbReference type="Pfam" id="PF04392">
    <property type="entry name" value="ABC_sub_bind"/>
    <property type="match status" value="1"/>
</dbReference>
<dbReference type="SUPFAM" id="SSF53822">
    <property type="entry name" value="Periplasmic binding protein-like I"/>
    <property type="match status" value="1"/>
</dbReference>
<dbReference type="InterPro" id="IPR007487">
    <property type="entry name" value="ABC_transpt-TYRBP-like"/>
</dbReference>
<protein>
    <submittedName>
        <fullName evidence="1">ABC transporter substrate-binding protein</fullName>
    </submittedName>
</protein>
<dbReference type="PANTHER" id="PTHR35271">
    <property type="entry name" value="ABC TRANSPORTER, SUBSTRATE-BINDING LIPOPROTEIN-RELATED"/>
    <property type="match status" value="1"/>
</dbReference>
<organism evidence="1 2">
    <name type="scientific">Capsulimonas corticalis</name>
    <dbReference type="NCBI Taxonomy" id="2219043"/>
    <lineage>
        <taxon>Bacteria</taxon>
        <taxon>Bacillati</taxon>
        <taxon>Armatimonadota</taxon>
        <taxon>Armatimonadia</taxon>
        <taxon>Capsulimonadales</taxon>
        <taxon>Capsulimonadaceae</taxon>
        <taxon>Capsulimonas</taxon>
    </lineage>
</organism>
<name>A0A402CTP5_9BACT</name>
<dbReference type="PANTHER" id="PTHR35271:SF1">
    <property type="entry name" value="ABC TRANSPORTER, SUBSTRATE-BINDING LIPOPROTEIN"/>
    <property type="match status" value="1"/>
</dbReference>
<sequence length="336" mass="34766">MKRFISLTMLVAAVVCGMVCVRANADSSPPKRRVLVVKSRDISFYAPASQGFVKGLKSRGYGDTTDITILALSGDKNQDQQTIKAQIQKNNSLIFTLGTDATRTIAEAHPTCPCVFSMILDPISLGVAKSLAQPGGVFTGTTLQVSAGKQLDALQQILPQAQKVGLLYTDGDATSLAFLSAATQDAAKLNIEIVSKAMTPTTDRKAALEELAGKVGAFWLIVDPASAGPQALADTLDVAKSHKLPVLGTSSANVHAGALLALSANLQDLGDVNAEMAAPLLDGSAQPGQTSVRGPRQTMLSVNLDAASALGLTVPNSVLRLADEVVDSGAAKSGSK</sequence>